<evidence type="ECO:0000256" key="6">
    <source>
        <dbReference type="ARBA" id="ARBA00023136"/>
    </source>
</evidence>
<dbReference type="InterPro" id="IPR005150">
    <property type="entry name" value="Cellulose_synth"/>
</dbReference>
<proteinExistence type="predicted"/>
<keyword evidence="2" id="KW-0328">Glycosyltransferase</keyword>
<keyword evidence="5" id="KW-1133">Transmembrane helix</keyword>
<keyword evidence="9" id="KW-1185">Reference proteome</keyword>
<keyword evidence="4" id="KW-0812">Transmembrane</keyword>
<dbReference type="Proteomes" id="UP000824890">
    <property type="component" value="Unassembled WGS sequence"/>
</dbReference>
<sequence length="220" mass="24898">MKKKNRTKEDDRLSQRYGNGLPKLDIFHSMADPVIEPLLMMVNTVLSVLALVYPPKNLVVYLSDDASSQLTCYALTKAAEFAKTWAPFCKEFDIEPRSSLLFWQGLKVDEAAVDNRGVTVEVRCRLLAVGFCSYSKKPWNHSSKEKENIIVIPTLVYPSREKRPEHHHLNDEEDNNNLKRQTSAALEHLPALKSARTLEFAWYGGEIYIAGDIGGFKGNV</sequence>
<evidence type="ECO:0000313" key="8">
    <source>
        <dbReference type="EMBL" id="KAH0907773.1"/>
    </source>
</evidence>
<reference evidence="8 9" key="1">
    <citation type="submission" date="2021-05" db="EMBL/GenBank/DDBJ databases">
        <title>Genome Assembly of Synthetic Allotetraploid Brassica napus Reveals Homoeologous Exchanges between Subgenomes.</title>
        <authorList>
            <person name="Davis J.T."/>
        </authorList>
    </citation>
    <scope>NUCLEOTIDE SEQUENCE [LARGE SCALE GENOMIC DNA]</scope>
    <source>
        <strain evidence="9">cv. Da-Ae</strain>
        <tissue evidence="8">Seedling</tissue>
    </source>
</reference>
<evidence type="ECO:0000256" key="2">
    <source>
        <dbReference type="ARBA" id="ARBA00022676"/>
    </source>
</evidence>
<keyword evidence="7" id="KW-0961">Cell wall biogenesis/degradation</keyword>
<keyword evidence="3" id="KW-0808">Transferase</keyword>
<evidence type="ECO:0000256" key="4">
    <source>
        <dbReference type="ARBA" id="ARBA00022692"/>
    </source>
</evidence>
<dbReference type="Pfam" id="PF03552">
    <property type="entry name" value="Cellulose_synt"/>
    <property type="match status" value="1"/>
</dbReference>
<evidence type="ECO:0008006" key="10">
    <source>
        <dbReference type="Google" id="ProtNLM"/>
    </source>
</evidence>
<evidence type="ECO:0000256" key="1">
    <source>
        <dbReference type="ARBA" id="ARBA00004308"/>
    </source>
</evidence>
<dbReference type="EMBL" id="JAGKQM010000010">
    <property type="protein sequence ID" value="KAH0907773.1"/>
    <property type="molecule type" value="Genomic_DNA"/>
</dbReference>
<evidence type="ECO:0000256" key="3">
    <source>
        <dbReference type="ARBA" id="ARBA00022679"/>
    </source>
</evidence>
<gene>
    <name evidence="8" type="ORF">HID58_039600</name>
</gene>
<protein>
    <recommendedName>
        <fullName evidence="10">Cellulose synthase</fullName>
    </recommendedName>
</protein>
<evidence type="ECO:0000256" key="5">
    <source>
        <dbReference type="ARBA" id="ARBA00022989"/>
    </source>
</evidence>
<organism evidence="8 9">
    <name type="scientific">Brassica napus</name>
    <name type="common">Rape</name>
    <dbReference type="NCBI Taxonomy" id="3708"/>
    <lineage>
        <taxon>Eukaryota</taxon>
        <taxon>Viridiplantae</taxon>
        <taxon>Streptophyta</taxon>
        <taxon>Embryophyta</taxon>
        <taxon>Tracheophyta</taxon>
        <taxon>Spermatophyta</taxon>
        <taxon>Magnoliopsida</taxon>
        <taxon>eudicotyledons</taxon>
        <taxon>Gunneridae</taxon>
        <taxon>Pentapetalae</taxon>
        <taxon>rosids</taxon>
        <taxon>malvids</taxon>
        <taxon>Brassicales</taxon>
        <taxon>Brassicaceae</taxon>
        <taxon>Brassiceae</taxon>
        <taxon>Brassica</taxon>
    </lineage>
</organism>
<evidence type="ECO:0000256" key="7">
    <source>
        <dbReference type="ARBA" id="ARBA00023316"/>
    </source>
</evidence>
<dbReference type="PANTHER" id="PTHR13301">
    <property type="entry name" value="X-BOX TRANSCRIPTION FACTOR-RELATED"/>
    <property type="match status" value="1"/>
</dbReference>
<evidence type="ECO:0000313" key="9">
    <source>
        <dbReference type="Proteomes" id="UP000824890"/>
    </source>
</evidence>
<comment type="caution">
    <text evidence="8">The sequence shown here is derived from an EMBL/GenBank/DDBJ whole genome shotgun (WGS) entry which is preliminary data.</text>
</comment>
<name>A0ABQ8BSQ2_BRANA</name>
<accession>A0ABQ8BSQ2</accession>
<comment type="subcellular location">
    <subcellularLocation>
        <location evidence="1">Endomembrane system</location>
    </subcellularLocation>
</comment>
<keyword evidence="6" id="KW-0472">Membrane</keyword>